<name>A0ABS1MGD4_9NOCA</name>
<protein>
    <recommendedName>
        <fullName evidence="3">Nuclear transport factor 2 family protein</fullName>
    </recommendedName>
</protein>
<dbReference type="InterPro" id="IPR032710">
    <property type="entry name" value="NTF2-like_dom_sf"/>
</dbReference>
<keyword evidence="2" id="KW-1185">Reference proteome</keyword>
<dbReference type="RefSeq" id="WP_201953272.1">
    <property type="nucleotide sequence ID" value="NZ_JAERRJ010000011.1"/>
</dbReference>
<proteinExistence type="predicted"/>
<dbReference type="Gene3D" id="3.10.450.50">
    <property type="match status" value="1"/>
</dbReference>
<sequence length="122" mass="13419">MAGFDRTLDQLIDTYCAAWSSSDPAHRRLLLSEVLTEDASYIDPTVHTVGIGELLGHIDIVLARRPGAKVERTSRIDAHHGFVRFAWHVVQADGTALPDGLDLVELSDDGRIQRIVGFFGPL</sequence>
<evidence type="ECO:0000313" key="2">
    <source>
        <dbReference type="Proteomes" id="UP000602198"/>
    </source>
</evidence>
<evidence type="ECO:0000313" key="1">
    <source>
        <dbReference type="EMBL" id="MBL1078278.1"/>
    </source>
</evidence>
<gene>
    <name evidence="1" type="ORF">JK358_28110</name>
</gene>
<dbReference type="EMBL" id="JAERRJ010000011">
    <property type="protein sequence ID" value="MBL1078278.1"/>
    <property type="molecule type" value="Genomic_DNA"/>
</dbReference>
<reference evidence="1 2" key="1">
    <citation type="submission" date="2021-01" db="EMBL/GenBank/DDBJ databases">
        <title>WGS of actinomycetes isolated from Thailand.</title>
        <authorList>
            <person name="Thawai C."/>
        </authorList>
    </citation>
    <scope>NUCLEOTIDE SEQUENCE [LARGE SCALE GENOMIC DNA]</scope>
    <source>
        <strain evidence="1 2">LPG 2</strain>
    </source>
</reference>
<comment type="caution">
    <text evidence="1">The sequence shown here is derived from an EMBL/GenBank/DDBJ whole genome shotgun (WGS) entry which is preliminary data.</text>
</comment>
<organism evidence="1 2">
    <name type="scientific">Nocardia acididurans</name>
    <dbReference type="NCBI Taxonomy" id="2802282"/>
    <lineage>
        <taxon>Bacteria</taxon>
        <taxon>Bacillati</taxon>
        <taxon>Actinomycetota</taxon>
        <taxon>Actinomycetes</taxon>
        <taxon>Mycobacteriales</taxon>
        <taxon>Nocardiaceae</taxon>
        <taxon>Nocardia</taxon>
    </lineage>
</organism>
<evidence type="ECO:0008006" key="3">
    <source>
        <dbReference type="Google" id="ProtNLM"/>
    </source>
</evidence>
<dbReference type="SUPFAM" id="SSF54427">
    <property type="entry name" value="NTF2-like"/>
    <property type="match status" value="1"/>
</dbReference>
<dbReference type="Proteomes" id="UP000602198">
    <property type="component" value="Unassembled WGS sequence"/>
</dbReference>
<accession>A0ABS1MGD4</accession>